<feature type="transmembrane region" description="Helical" evidence="3">
    <location>
        <begin position="258"/>
        <end position="277"/>
    </location>
</feature>
<sequence>MVWPFKSNSNQVRSESSGKLLDSRQNSSVIDETVVPAASKPQAQQQEEEEESDEFVGQYKYAPQRRDEEVPMDLGDLQDIFSFSFMKGRPILNFFLAILWSIGLPILIYNILKPHIGQVLAMIVASAPPLAIVVVRMLKDRTFDPLGCVAGVSFLVSGILSIAEPDEKTGAICEGIVPLLVGICCVISVIPIKIGSFELKPLVFQMANQVMPRPEDEDLQKNDDHRLTSTTTTQHASGRKRLDYLYNNMAKFRHDMRFMTVTWGLLLIAAFVVKLIVVLTSTDIGHAQMVGYILFGLATFFMMIFTWIYTKIVKGHVLSQIAFWKDEQEHKPMDSMKQYKALGEEVWKSKVDKINAELFTLTYGSMVVQLVKDFEDYGEVNKQLEKM</sequence>
<comment type="subcellular location">
    <subcellularLocation>
        <location evidence="1">Golgi apparatus</location>
        <location evidence="1">cis-Golgi network</location>
    </subcellularLocation>
</comment>
<evidence type="ECO:0000256" key="2">
    <source>
        <dbReference type="SAM" id="MobiDB-lite"/>
    </source>
</evidence>
<reference evidence="4 5" key="1">
    <citation type="submission" date="2019-09" db="EMBL/GenBank/DDBJ databases">
        <authorList>
            <consortium name="DOE Joint Genome Institute"/>
            <person name="Mondo S.J."/>
            <person name="Navarro-Mendoza M.I."/>
            <person name="Perez-Arques C."/>
            <person name="Panchal S."/>
            <person name="Nicolas F.E."/>
            <person name="Ganguly P."/>
            <person name="Pangilinan J."/>
            <person name="Grigoriev I."/>
            <person name="Heitman J."/>
            <person name="Sanya K."/>
            <person name="Garre V."/>
        </authorList>
    </citation>
    <scope>NUCLEOTIDE SEQUENCE [LARGE SCALE GENOMIC DNA]</scope>
    <source>
        <strain evidence="4 5">MU402</strain>
    </source>
</reference>
<dbReference type="AlphaFoldDB" id="A0A8H4F3N5"/>
<evidence type="ECO:0000313" key="5">
    <source>
        <dbReference type="Proteomes" id="UP000469890"/>
    </source>
</evidence>
<dbReference type="InterPro" id="IPR024096">
    <property type="entry name" value="NO_sig/Golgi_transp_ligand-bd"/>
</dbReference>
<name>A0A8H4F3N5_MUCCL</name>
<protein>
    <submittedName>
        <fullName evidence="4">Uncharacterized protein</fullName>
    </submittedName>
</protein>
<dbReference type="Proteomes" id="UP000469890">
    <property type="component" value="Unassembled WGS sequence"/>
</dbReference>
<dbReference type="GO" id="GO:0048193">
    <property type="term" value="P:Golgi vesicle transport"/>
    <property type="evidence" value="ECO:0007669"/>
    <property type="project" value="InterPro"/>
</dbReference>
<evidence type="ECO:0000256" key="3">
    <source>
        <dbReference type="SAM" id="Phobius"/>
    </source>
</evidence>
<dbReference type="SUPFAM" id="SSF111126">
    <property type="entry name" value="Ligand-binding domain in the NO signalling and Golgi transport"/>
    <property type="match status" value="1"/>
</dbReference>
<dbReference type="GO" id="GO:0030008">
    <property type="term" value="C:TRAPP complex"/>
    <property type="evidence" value="ECO:0007669"/>
    <property type="project" value="InterPro"/>
</dbReference>
<keyword evidence="3" id="KW-1133">Transmembrane helix</keyword>
<feature type="transmembrane region" description="Helical" evidence="3">
    <location>
        <begin position="169"/>
        <end position="190"/>
    </location>
</feature>
<dbReference type="EMBL" id="JAAECE010000002">
    <property type="protein sequence ID" value="KAF1805052.1"/>
    <property type="molecule type" value="Genomic_DNA"/>
</dbReference>
<feature type="compositionally biased region" description="Polar residues" evidence="2">
    <location>
        <begin position="1"/>
        <end position="30"/>
    </location>
</feature>
<feature type="transmembrane region" description="Helical" evidence="3">
    <location>
        <begin position="145"/>
        <end position="163"/>
    </location>
</feature>
<feature type="transmembrane region" description="Helical" evidence="3">
    <location>
        <begin position="91"/>
        <end position="112"/>
    </location>
</feature>
<dbReference type="PANTHER" id="PTHR13048">
    <property type="entry name" value="TRAFFICKING PROTEIN PARTICLE COMPLEX SUBUNIT 3"/>
    <property type="match status" value="1"/>
</dbReference>
<dbReference type="InterPro" id="IPR016721">
    <property type="entry name" value="Bet3"/>
</dbReference>
<evidence type="ECO:0000256" key="1">
    <source>
        <dbReference type="ARBA" id="ARBA00004222"/>
    </source>
</evidence>
<feature type="region of interest" description="Disordered" evidence="2">
    <location>
        <begin position="1"/>
        <end position="56"/>
    </location>
</feature>
<feature type="transmembrane region" description="Helical" evidence="3">
    <location>
        <begin position="118"/>
        <end position="138"/>
    </location>
</feature>
<gene>
    <name evidence="4" type="ORF">FB192DRAFT_1276444</name>
</gene>
<comment type="caution">
    <text evidence="4">The sequence shown here is derived from an EMBL/GenBank/DDBJ whole genome shotgun (WGS) entry which is preliminary data.</text>
</comment>
<dbReference type="NCBIfam" id="NF041646">
    <property type="entry name" value="VC0807_fam"/>
    <property type="match status" value="1"/>
</dbReference>
<keyword evidence="3" id="KW-0472">Membrane</keyword>
<feature type="transmembrane region" description="Helical" evidence="3">
    <location>
        <begin position="289"/>
        <end position="309"/>
    </location>
</feature>
<dbReference type="GO" id="GO:0005794">
    <property type="term" value="C:Golgi apparatus"/>
    <property type="evidence" value="ECO:0007669"/>
    <property type="project" value="UniProtKB-SubCell"/>
</dbReference>
<proteinExistence type="predicted"/>
<evidence type="ECO:0000313" key="4">
    <source>
        <dbReference type="EMBL" id="KAF1805052.1"/>
    </source>
</evidence>
<accession>A0A8H4F3N5</accession>
<dbReference type="Gene3D" id="3.30.1380.20">
    <property type="entry name" value="Trafficking protein particle complex subunit 3"/>
    <property type="match status" value="1"/>
</dbReference>
<organism evidence="4 5">
    <name type="scientific">Mucor circinelloides f. lusitanicus</name>
    <name type="common">Mucor racemosus var. lusitanicus</name>
    <dbReference type="NCBI Taxonomy" id="29924"/>
    <lineage>
        <taxon>Eukaryota</taxon>
        <taxon>Fungi</taxon>
        <taxon>Fungi incertae sedis</taxon>
        <taxon>Mucoromycota</taxon>
        <taxon>Mucoromycotina</taxon>
        <taxon>Mucoromycetes</taxon>
        <taxon>Mucorales</taxon>
        <taxon>Mucorineae</taxon>
        <taxon>Mucoraceae</taxon>
        <taxon>Mucor</taxon>
    </lineage>
</organism>
<feature type="region of interest" description="Disordered" evidence="2">
    <location>
        <begin position="214"/>
        <end position="235"/>
    </location>
</feature>
<keyword evidence="3" id="KW-0812">Transmembrane</keyword>